<protein>
    <submittedName>
        <fullName evidence="1">Uncharacterized protein</fullName>
    </submittedName>
</protein>
<evidence type="ECO:0000313" key="1">
    <source>
        <dbReference type="EMBL" id="CNV50814.1"/>
    </source>
</evidence>
<organism evidence="1 2">
    <name type="scientific">Mycobacterium tuberculosis</name>
    <dbReference type="NCBI Taxonomy" id="1773"/>
    <lineage>
        <taxon>Bacteria</taxon>
        <taxon>Bacillati</taxon>
        <taxon>Actinomycetota</taxon>
        <taxon>Actinomycetes</taxon>
        <taxon>Mycobacteriales</taxon>
        <taxon>Mycobacteriaceae</taxon>
        <taxon>Mycobacterium</taxon>
        <taxon>Mycobacterium tuberculosis complex</taxon>
    </lineage>
</organism>
<reference evidence="1 2" key="1">
    <citation type="submission" date="2015-03" db="EMBL/GenBank/DDBJ databases">
        <authorList>
            <consortium name="Pathogen Informatics"/>
        </authorList>
    </citation>
    <scope>NUCLEOTIDE SEQUENCE [LARGE SCALE GENOMIC DNA]</scope>
    <source>
        <strain evidence="1 2">D00501624</strain>
    </source>
</reference>
<sequence>MLSRVTRTLEAAVVGASLPTVMVWFTNSRTTARSAEVDTDAAAATVATAEICFCCAPGITTSWVSCV</sequence>
<proteinExistence type="predicted"/>
<accession>A0A655F697</accession>
<name>A0A655F697_MYCTX</name>
<dbReference type="AlphaFoldDB" id="A0A655F697"/>
<evidence type="ECO:0000313" key="2">
    <source>
        <dbReference type="Proteomes" id="UP000039217"/>
    </source>
</evidence>
<dbReference type="Proteomes" id="UP000039217">
    <property type="component" value="Unassembled WGS sequence"/>
</dbReference>
<dbReference type="EMBL" id="CQQC01000927">
    <property type="protein sequence ID" value="CNV50814.1"/>
    <property type="molecule type" value="Genomic_DNA"/>
</dbReference>
<gene>
    <name evidence="1" type="ORF">ERS007661_02563</name>
</gene>